<reference evidence="1 2" key="1">
    <citation type="submission" date="2023-01" db="EMBL/GenBank/DDBJ databases">
        <authorList>
            <person name="Kreplak J."/>
        </authorList>
    </citation>
    <scope>NUCLEOTIDE SEQUENCE [LARGE SCALE GENOMIC DNA]</scope>
</reference>
<dbReference type="EMBL" id="OX451737">
    <property type="protein sequence ID" value="CAI8598793.1"/>
    <property type="molecule type" value="Genomic_DNA"/>
</dbReference>
<dbReference type="AlphaFoldDB" id="A0AAV0ZMM2"/>
<evidence type="ECO:0000313" key="1">
    <source>
        <dbReference type="EMBL" id="CAI8598793.1"/>
    </source>
</evidence>
<name>A0AAV0ZMM2_VICFA</name>
<organism evidence="1 2">
    <name type="scientific">Vicia faba</name>
    <name type="common">Broad bean</name>
    <name type="synonym">Faba vulgaris</name>
    <dbReference type="NCBI Taxonomy" id="3906"/>
    <lineage>
        <taxon>Eukaryota</taxon>
        <taxon>Viridiplantae</taxon>
        <taxon>Streptophyta</taxon>
        <taxon>Embryophyta</taxon>
        <taxon>Tracheophyta</taxon>
        <taxon>Spermatophyta</taxon>
        <taxon>Magnoliopsida</taxon>
        <taxon>eudicotyledons</taxon>
        <taxon>Gunneridae</taxon>
        <taxon>Pentapetalae</taxon>
        <taxon>rosids</taxon>
        <taxon>fabids</taxon>
        <taxon>Fabales</taxon>
        <taxon>Fabaceae</taxon>
        <taxon>Papilionoideae</taxon>
        <taxon>50 kb inversion clade</taxon>
        <taxon>NPAAA clade</taxon>
        <taxon>Hologalegina</taxon>
        <taxon>IRL clade</taxon>
        <taxon>Fabeae</taxon>
        <taxon>Vicia</taxon>
    </lineage>
</organism>
<evidence type="ECO:0000313" key="2">
    <source>
        <dbReference type="Proteomes" id="UP001157006"/>
    </source>
</evidence>
<keyword evidence="2" id="KW-1185">Reference proteome</keyword>
<protein>
    <submittedName>
        <fullName evidence="1">Uncharacterized protein</fullName>
    </submittedName>
</protein>
<proteinExistence type="predicted"/>
<gene>
    <name evidence="1" type="ORF">VFH_II144720</name>
</gene>
<accession>A0AAV0ZMM2</accession>
<dbReference type="Proteomes" id="UP001157006">
    <property type="component" value="Chromosome 2"/>
</dbReference>
<sequence length="91" mass="10253">MVSMMRDQCEAELTAEFERQKDMSCCKSQKLLVLNRGSVDDAACNWESGCTMEIKGGIEVGLLVNLKMEWSINSDVRKVVVWVEDEVDMCG</sequence>